<name>A0ACC2Q210_9NEOP</name>
<accession>A0ACC2Q210</accession>
<evidence type="ECO:0000313" key="1">
    <source>
        <dbReference type="EMBL" id="KAJ8705122.1"/>
    </source>
</evidence>
<gene>
    <name evidence="1" type="ORF">PYW08_012442</name>
</gene>
<comment type="caution">
    <text evidence="1">The sequence shown here is derived from an EMBL/GenBank/DDBJ whole genome shotgun (WGS) entry which is preliminary data.</text>
</comment>
<evidence type="ECO:0000313" key="2">
    <source>
        <dbReference type="Proteomes" id="UP001231649"/>
    </source>
</evidence>
<reference evidence="1" key="1">
    <citation type="submission" date="2023-03" db="EMBL/GenBank/DDBJ databases">
        <title>Chromosome-level genomes of two armyworms, Mythimna separata and Mythimna loreyi, provide insights into the biosynthesis and reception of sex pheromones.</title>
        <authorList>
            <person name="Zhao H."/>
        </authorList>
    </citation>
    <scope>NUCLEOTIDE SEQUENCE</scope>
    <source>
        <strain evidence="1">BeijingLab</strain>
    </source>
</reference>
<dbReference type="Proteomes" id="UP001231649">
    <property type="component" value="Chromosome 30"/>
</dbReference>
<sequence length="563" mass="65480">MSIITLKYEFNENLLACRTCLATNRKLYRLQQDKLVDAYKNLTGLQMCPLDTLPQYICNYCSSLLLKYNRFRDHCHRATRYLEDARINNKNINLDYLSSFQPSLQYQKSEIKQIDITDDQLNLKIDGDNDQFDYGDQFTYTSENSLQIYTDTIKIEEQNTELKKNLKGRKKKNCVTKEKIAKKKLAAKSSGKYFETEEKMSEFEKAYDVEIIVLSEKQQMKDVLDRKTSSNYLHSPYKCELCFKGYMGADILNKHVLSQHDPSRGSVVCELCGFRYKDRRGLNQHLKSHRLKFACKQCSYVSRTTFNAKEHFKMHGGKLHECRHCGKSYEKLSSHLSHMRMQHPAALLWCDVCGDAFIGAFGLNAHKKRAHRHLSLPSTCGACDKHFVDDTALARHSSRGCRGEHTCLHCGEAFPQPLDLRDHLQDRHRSCKVYSCEKCDKSFGRESLYSAHYRRVHVEPKDRARQKDRPWVCEVCGKTLPNKCVLLYHQRNHTGERPYRCTLCPKTFTMRKLLQSHLRVHTSDRPYSCKLCPKTFKGLSALRTHEHTHSGGQTKPTRSRKIT</sequence>
<protein>
    <submittedName>
        <fullName evidence="1">Uncharacterized protein</fullName>
    </submittedName>
</protein>
<organism evidence="1 2">
    <name type="scientific">Mythimna loreyi</name>
    <dbReference type="NCBI Taxonomy" id="667449"/>
    <lineage>
        <taxon>Eukaryota</taxon>
        <taxon>Metazoa</taxon>
        <taxon>Ecdysozoa</taxon>
        <taxon>Arthropoda</taxon>
        <taxon>Hexapoda</taxon>
        <taxon>Insecta</taxon>
        <taxon>Pterygota</taxon>
        <taxon>Neoptera</taxon>
        <taxon>Endopterygota</taxon>
        <taxon>Lepidoptera</taxon>
        <taxon>Glossata</taxon>
        <taxon>Ditrysia</taxon>
        <taxon>Noctuoidea</taxon>
        <taxon>Noctuidae</taxon>
        <taxon>Noctuinae</taxon>
        <taxon>Hadenini</taxon>
        <taxon>Mythimna</taxon>
    </lineage>
</organism>
<dbReference type="EMBL" id="CM056806">
    <property type="protein sequence ID" value="KAJ8705122.1"/>
    <property type="molecule type" value="Genomic_DNA"/>
</dbReference>
<keyword evidence="2" id="KW-1185">Reference proteome</keyword>
<proteinExistence type="predicted"/>